<evidence type="ECO:0000313" key="2">
    <source>
        <dbReference type="Proteomes" id="UP001310387"/>
    </source>
</evidence>
<dbReference type="EMBL" id="JBAGLP010000116">
    <property type="protein sequence ID" value="MEG3614658.1"/>
    <property type="molecule type" value="Genomic_DNA"/>
</dbReference>
<accession>A0ABU7Z5C0</accession>
<comment type="caution">
    <text evidence="1">The sequence shown here is derived from an EMBL/GenBank/DDBJ whole genome shotgun (WGS) entry which is preliminary data.</text>
</comment>
<dbReference type="RefSeq" id="WP_332901421.1">
    <property type="nucleotide sequence ID" value="NZ_JBAGLP010000116.1"/>
</dbReference>
<evidence type="ECO:0000313" key="1">
    <source>
        <dbReference type="EMBL" id="MEG3614658.1"/>
    </source>
</evidence>
<proteinExistence type="predicted"/>
<organism evidence="1 2">
    <name type="scientific">Isoptericola haloaureus</name>
    <dbReference type="NCBI Taxonomy" id="1542902"/>
    <lineage>
        <taxon>Bacteria</taxon>
        <taxon>Bacillati</taxon>
        <taxon>Actinomycetota</taxon>
        <taxon>Actinomycetes</taxon>
        <taxon>Micrococcales</taxon>
        <taxon>Promicromonosporaceae</taxon>
        <taxon>Isoptericola</taxon>
    </lineage>
</organism>
<protein>
    <recommendedName>
        <fullName evidence="3">Type I restriction enzyme R subunit</fullName>
    </recommendedName>
</protein>
<name>A0ABU7Z5C0_9MICO</name>
<evidence type="ECO:0008006" key="3">
    <source>
        <dbReference type="Google" id="ProtNLM"/>
    </source>
</evidence>
<dbReference type="Proteomes" id="UP001310387">
    <property type="component" value="Unassembled WGS sequence"/>
</dbReference>
<keyword evidence="2" id="KW-1185">Reference proteome</keyword>
<sequence>MPREEQGKAALTELFSALKTDGTPVIVENIVNRIDEVLRGVRFEGWQSTIRGDKEVQQALRKTLYVQFKIRDADVFEKALGYVREYY</sequence>
<reference evidence="1" key="2">
    <citation type="submission" date="2024-02" db="EMBL/GenBank/DDBJ databases">
        <authorList>
            <person name="Prathaban M."/>
            <person name="Mythili R."/>
            <person name="Sharmila Devi N."/>
            <person name="Sobanaa M."/>
            <person name="Prathiviraj R."/>
            <person name="Selvin J."/>
        </authorList>
    </citation>
    <scope>NUCLEOTIDE SEQUENCE</scope>
    <source>
        <strain evidence="1">MP1014</strain>
    </source>
</reference>
<reference evidence="1" key="1">
    <citation type="journal article" date="2024" name="Antonie Van Leeuwenhoek">
        <title>Isoptericola haloaureus sp. nov., a dimorphic actinobacterium isolated from mangrove sediments of southeast India, implicating biosaline agricultural significance through nitrogen fixation and salt tolerance genes.</title>
        <authorList>
            <person name="Prathaban M."/>
            <person name="Prathiviraj R."/>
            <person name="Ravichandran M."/>
            <person name="Natarajan S.D."/>
            <person name="Sobanaa M."/>
            <person name="Hari Krishna Kumar S."/>
            <person name="Chandrasekar V."/>
            <person name="Selvin J."/>
        </authorList>
    </citation>
    <scope>NUCLEOTIDE SEQUENCE</scope>
    <source>
        <strain evidence="1">MP1014</strain>
    </source>
</reference>
<gene>
    <name evidence="1" type="ORF">V5O49_05920</name>
</gene>